<accession>A0A9X1VY93</accession>
<dbReference type="EMBL" id="JALGBI010000003">
    <property type="protein sequence ID" value="MCJ0765687.1"/>
    <property type="molecule type" value="Genomic_DNA"/>
</dbReference>
<protein>
    <submittedName>
        <fullName evidence="3">DUF4136 domain-containing protein</fullName>
    </submittedName>
</protein>
<dbReference type="Pfam" id="PF13590">
    <property type="entry name" value="DUF4136"/>
    <property type="match status" value="1"/>
</dbReference>
<feature type="signal peptide" evidence="1">
    <location>
        <begin position="1"/>
        <end position="21"/>
    </location>
</feature>
<evidence type="ECO:0000259" key="2">
    <source>
        <dbReference type="Pfam" id="PF13590"/>
    </source>
</evidence>
<organism evidence="3 4">
    <name type="scientific">Variovorax terrae</name>
    <dbReference type="NCBI Taxonomy" id="2923278"/>
    <lineage>
        <taxon>Bacteria</taxon>
        <taxon>Pseudomonadati</taxon>
        <taxon>Pseudomonadota</taxon>
        <taxon>Betaproteobacteria</taxon>
        <taxon>Burkholderiales</taxon>
        <taxon>Comamonadaceae</taxon>
        <taxon>Variovorax</taxon>
    </lineage>
</organism>
<feature type="domain" description="DUF4136" evidence="2">
    <location>
        <begin position="29"/>
        <end position="206"/>
    </location>
</feature>
<proteinExistence type="predicted"/>
<dbReference type="InterPro" id="IPR025411">
    <property type="entry name" value="DUF4136"/>
</dbReference>
<keyword evidence="4" id="KW-1185">Reference proteome</keyword>
<name>A0A9X1VY93_9BURK</name>
<dbReference type="PROSITE" id="PS51257">
    <property type="entry name" value="PROKAR_LIPOPROTEIN"/>
    <property type="match status" value="1"/>
</dbReference>
<dbReference type="RefSeq" id="WP_243309285.1">
    <property type="nucleotide sequence ID" value="NZ_JALGBI010000003.1"/>
</dbReference>
<reference evidence="3" key="1">
    <citation type="submission" date="2022-03" db="EMBL/GenBank/DDBJ databases">
        <authorList>
            <person name="Woo C.Y."/>
        </authorList>
    </citation>
    <scope>NUCLEOTIDE SEQUENCE</scope>
    <source>
        <strain evidence="3">CYS-02</strain>
    </source>
</reference>
<dbReference type="AlphaFoldDB" id="A0A9X1VY93"/>
<comment type="caution">
    <text evidence="3">The sequence shown here is derived from an EMBL/GenBank/DDBJ whole genome shotgun (WGS) entry which is preliminary data.</text>
</comment>
<keyword evidence="1" id="KW-0732">Signal</keyword>
<evidence type="ECO:0000256" key="1">
    <source>
        <dbReference type="SAM" id="SignalP"/>
    </source>
</evidence>
<gene>
    <name evidence="3" type="ORF">MMF98_20940</name>
</gene>
<evidence type="ECO:0000313" key="3">
    <source>
        <dbReference type="EMBL" id="MCJ0765687.1"/>
    </source>
</evidence>
<feature type="chain" id="PRO_5040922917" evidence="1">
    <location>
        <begin position="22"/>
        <end position="226"/>
    </location>
</feature>
<evidence type="ECO:0000313" key="4">
    <source>
        <dbReference type="Proteomes" id="UP001139447"/>
    </source>
</evidence>
<dbReference type="Proteomes" id="UP001139447">
    <property type="component" value="Unassembled WGS sequence"/>
</dbReference>
<sequence length="226" mass="24056">MFSKRLLAGGALALAALLAGCASPIASKVTTFQRWPADAAGQTFAFARLPLPLPLGELEQSSYQGLVADELVRQGLKPSVAGAPVRFLVEVRPDVATTSRQSYEPVYASAPYPPYWVSGRFSRRGAFIGGTYGYGPYGPRYIGDQLVTRTLQVNRLNVVIRDNLAAPPGGKAPAVFEASAVIQDDAPDLAATMPYLVRSVFEGFPGASGQVRVLKFDPAQPARTSP</sequence>